<dbReference type="Proteomes" id="UP000830115">
    <property type="component" value="Chromosome"/>
</dbReference>
<dbReference type="EMBL" id="CP086322">
    <property type="protein sequence ID" value="UQA96634.1"/>
    <property type="molecule type" value="Genomic_DNA"/>
</dbReference>
<keyword evidence="2" id="KW-0067">ATP-binding</keyword>
<feature type="region of interest" description="Disordered" evidence="1">
    <location>
        <begin position="1"/>
        <end position="77"/>
    </location>
</feature>
<reference evidence="2" key="1">
    <citation type="submission" date="2021-10" db="EMBL/GenBank/DDBJ databases">
        <title>Streptomyces nigrumlapis sp.nov.,an antimicrobial producing actinobacterium isolated from Black Gobi rocks.</title>
        <authorList>
            <person name="Wen Y."/>
            <person name="Zhang W."/>
            <person name="Liu X.G."/>
        </authorList>
    </citation>
    <scope>NUCLEOTIDE SEQUENCE</scope>
    <source>
        <strain evidence="2">ST13-2-2</strain>
    </source>
</reference>
<name>A0ABY4MFQ7_9ACTN</name>
<organism evidence="2 3">
    <name type="scientific">Streptomyces halobius</name>
    <dbReference type="NCBI Taxonomy" id="2879846"/>
    <lineage>
        <taxon>Bacteria</taxon>
        <taxon>Bacillati</taxon>
        <taxon>Actinomycetota</taxon>
        <taxon>Actinomycetes</taxon>
        <taxon>Kitasatosporales</taxon>
        <taxon>Streptomycetaceae</taxon>
        <taxon>Streptomyces</taxon>
    </lineage>
</organism>
<evidence type="ECO:0000313" key="3">
    <source>
        <dbReference type="Proteomes" id="UP000830115"/>
    </source>
</evidence>
<sequence>MSTHTRDRASASPLFVPRKSDRRTARAARDQFAAARDKARHAARPEDRRAEPGIDPELRATYPAVGRPGPASARGGRLKLPAHRMTTATASGAYPFLAEGGLGAQGIYIGRDVHAEAAFTYDPFALYGRLDGFTNPNILLAGIIGMGKSALAKSLALRAVAFGYRIYVPCDPKGEWTVVAQELGGQTIALGPGLPGRLNPLDAPARPHGVAEEDWEGEVRKRRLLLLGSLAKTVLRRDLHPMEHTALDVALDQTVAHAEANGTTPLLGDVAHVLGSPERLDCALGELTGRLGHAAEDLAHALRRLVHGDLAGMFDSPSTVTFDPSAPMLSIDLSRLGGAGDDTALVLAMTCASAWMESALADPTGGRRWVIYDEAWRVMRHVALLERMQSQWKLSRGLGIANLMVIHRLSDLLTAGDAGSRGRALAEGLLTDCSTRIIYRQEADQLTSAAALLGLTGVETQAVSALTKGRGLWKVAGRSFITQHLLHPRERERFDTDARMHAKGAEFTKTEAPLLPLRVREVQR</sequence>
<keyword evidence="2" id="KW-0547">Nucleotide-binding</keyword>
<dbReference type="GO" id="GO:0005524">
    <property type="term" value="F:ATP binding"/>
    <property type="evidence" value="ECO:0007669"/>
    <property type="project" value="UniProtKB-KW"/>
</dbReference>
<feature type="compositionally biased region" description="Basic and acidic residues" evidence="1">
    <location>
        <begin position="18"/>
        <end position="29"/>
    </location>
</feature>
<protein>
    <submittedName>
        <fullName evidence="2">ATP-binding protein</fullName>
    </submittedName>
</protein>
<evidence type="ECO:0000256" key="1">
    <source>
        <dbReference type="SAM" id="MobiDB-lite"/>
    </source>
</evidence>
<dbReference type="SUPFAM" id="SSF52540">
    <property type="entry name" value="P-loop containing nucleoside triphosphate hydrolases"/>
    <property type="match status" value="1"/>
</dbReference>
<dbReference type="InterPro" id="IPR027417">
    <property type="entry name" value="P-loop_NTPase"/>
</dbReference>
<evidence type="ECO:0000313" key="2">
    <source>
        <dbReference type="EMBL" id="UQA96634.1"/>
    </source>
</evidence>
<dbReference type="Gene3D" id="3.40.50.300">
    <property type="entry name" value="P-loop containing nucleotide triphosphate hydrolases"/>
    <property type="match status" value="2"/>
</dbReference>
<feature type="compositionally biased region" description="Basic and acidic residues" evidence="1">
    <location>
        <begin position="43"/>
        <end position="58"/>
    </location>
</feature>
<gene>
    <name evidence="2" type="ORF">K9S39_36385</name>
</gene>
<dbReference type="RefSeq" id="WP_248867557.1">
    <property type="nucleotide sequence ID" value="NZ_CP086322.1"/>
</dbReference>
<feature type="compositionally biased region" description="Low complexity" evidence="1">
    <location>
        <begin position="63"/>
        <end position="75"/>
    </location>
</feature>
<accession>A0ABY4MFQ7</accession>
<proteinExistence type="predicted"/>
<keyword evidence="3" id="KW-1185">Reference proteome</keyword>